<dbReference type="EMBL" id="VVYY01000049">
    <property type="protein sequence ID" value="KAA5391196.1"/>
    <property type="molecule type" value="Genomic_DNA"/>
</dbReference>
<evidence type="ECO:0000313" key="1">
    <source>
        <dbReference type="EMBL" id="KAA5391196.1"/>
    </source>
</evidence>
<dbReference type="EMBL" id="VVZA01000052">
    <property type="protein sequence ID" value="KAA5400981.1"/>
    <property type="molecule type" value="Genomic_DNA"/>
</dbReference>
<dbReference type="Proteomes" id="UP000441162">
    <property type="component" value="Unassembled WGS sequence"/>
</dbReference>
<dbReference type="Proteomes" id="UP000481616">
    <property type="component" value="Unassembled WGS sequence"/>
</dbReference>
<gene>
    <name evidence="2" type="ORF">F2Y51_23830</name>
    <name evidence="1" type="ORF">F2Y58_23995</name>
</gene>
<name>A0A6A1I883_9BACT</name>
<comment type="caution">
    <text evidence="2">The sequence shown here is derived from an EMBL/GenBank/DDBJ whole genome shotgun (WGS) entry which is preliminary data.</text>
</comment>
<dbReference type="AlphaFoldDB" id="A0A6A1I883"/>
<dbReference type="RefSeq" id="WP_130054656.1">
    <property type="nucleotide sequence ID" value="NZ_JADNBC010000012.1"/>
</dbReference>
<dbReference type="SUPFAM" id="SSF52266">
    <property type="entry name" value="SGNH hydrolase"/>
    <property type="match status" value="1"/>
</dbReference>
<protein>
    <submittedName>
        <fullName evidence="2">Uncharacterized protein</fullName>
    </submittedName>
</protein>
<sequence>MVKMHKLTKGGQTIFPATIYDAVVNPKTRKSLTSELTNLSKMGIYTVPFTRQEYQEGTGTDFEGSILKCLTILGTSRDKYVENESHSQFTTYYHTNDGSNNREDVVYANISGIGTGLYRSVAIFRDNDNSLIYEGRCRGECLFIVPSGHTIYLSAGSFNGSVPKWGVSLTDGVTKTKELIREEVTAYTNIIRKLPLSVIFPSGPGITVETAEYMTKISWDESAAKIATCYVRSSASLPLTISSNYWFEIYNTGSSDMVVGIGVTGGSADWSKGYIASKSVTIAAGGRYSGSFSEQDWADAGAVYGTNVYTHVVLKGKLDANALSSAGSLEVREFYTSDVIHAQTAKTSDTSDYSDISGYSERAADAKHADNAENATNAGWEIGGLAEDAVFRDLGPSGYIREAMTINPVDARTIRLTSNIDAETIGSRYRGVYWKITFSDMEELRGTWLLTSELGADKYPNRYLLPGIQDWGGYLDLALPADGEWNFYNLLMKWKAGHEDRWADTFGRGYFYVCLVVYNISGKIAPFDDLMALDRVPESTRVIASELSVTVRNEVREIVREETGKNQIGVTAWGDSLTAGAGGTITRHKERILSKLKELGYDVSSLEDAASVTYSKALQAFLGASYKVNNCGVGGESINTIAVRMGANVTFAKGDFVLPADTSPVRIGAYDGRLDSAWGTEVAPLLQGSDTTVNPCSVGGIECTLKWTGSSGSDTTGIYTIQRVAAGSRAVSFSARTPIIMSGSRLYKNTRLAVLWCWQNGGYSSDEELVEKLDKMIARLGTDKYVLIGLHTGTAASRAGQETVLAGRYGDRFINWREYVSRQALYDFGITPTTDADLTEEQKSKGVVPDTTAMAEGSLPMSFWSSYVGDENGKTGNDKIHMTGGAYAILAYKIMERFRELGYID</sequence>
<reference evidence="3 4" key="1">
    <citation type="journal article" date="2019" name="Nat. Med.">
        <title>A library of human gut bacterial isolates paired with longitudinal multiomics data enables mechanistic microbiome research.</title>
        <authorList>
            <person name="Poyet M."/>
            <person name="Groussin M."/>
            <person name="Gibbons S.M."/>
            <person name="Avila-Pacheco J."/>
            <person name="Jiang X."/>
            <person name="Kearney S.M."/>
            <person name="Perrotta A.R."/>
            <person name="Berdy B."/>
            <person name="Zhao S."/>
            <person name="Lieberman T.D."/>
            <person name="Swanson P.K."/>
            <person name="Smith M."/>
            <person name="Roesemann S."/>
            <person name="Alexander J.E."/>
            <person name="Rich S.A."/>
            <person name="Livny J."/>
            <person name="Vlamakis H."/>
            <person name="Clish C."/>
            <person name="Bullock K."/>
            <person name="Deik A."/>
            <person name="Scott J."/>
            <person name="Pierce K.A."/>
            <person name="Xavier R.J."/>
            <person name="Alm E.J."/>
        </authorList>
    </citation>
    <scope>NUCLEOTIDE SEQUENCE [LARGE SCALE GENOMIC DNA]</scope>
    <source>
        <strain evidence="1 4">BIOML-A1</strain>
        <strain evidence="2 3">BIOML-A4</strain>
    </source>
</reference>
<evidence type="ECO:0000313" key="4">
    <source>
        <dbReference type="Proteomes" id="UP000481616"/>
    </source>
</evidence>
<accession>A0A6A1I883</accession>
<evidence type="ECO:0000313" key="3">
    <source>
        <dbReference type="Proteomes" id="UP000441162"/>
    </source>
</evidence>
<proteinExistence type="predicted"/>
<organism evidence="2 3">
    <name type="scientific">Phocaeicola dorei</name>
    <dbReference type="NCBI Taxonomy" id="357276"/>
    <lineage>
        <taxon>Bacteria</taxon>
        <taxon>Pseudomonadati</taxon>
        <taxon>Bacteroidota</taxon>
        <taxon>Bacteroidia</taxon>
        <taxon>Bacteroidales</taxon>
        <taxon>Bacteroidaceae</taxon>
        <taxon>Phocaeicola</taxon>
    </lineage>
</organism>
<evidence type="ECO:0000313" key="2">
    <source>
        <dbReference type="EMBL" id="KAA5400981.1"/>
    </source>
</evidence>